<keyword evidence="2" id="KW-0614">Plasmid</keyword>
<sequence>MDIKYDFFISYNHKDEKFAEWIAWILEKENYQVFIQAWDFQPGNNFVLQMQKGSANSKHTLALLSNNYLSALNTQPEWAAAFASDPTGVSRKFIPVRIEDIKLEGLLSPIIYIDLVGKNEEEAKQSILEGIKRERQKPPIAPLFPGIIEKKENNPVTSSRGWYATWLDKRISEIENGKDIFKIPKGPKFSLHLIPIEALSQSKVYSPKELSAHKNLKPLFTYGWDPKVNKEGFAAFVRGQQVNETHSYVQFYRNGIIEAVESGLLSLGENTKEIIIDKFEKEIIEHVKLHYLKVLKGIGIRLPIAIGICLYDIEGYRISSYRTANRLHKPDAIEQSKLELPVIQINSWEDSIDKALQPSFDLLWNHCGLEGSLNYDKNENWNEYRGY</sequence>
<dbReference type="OrthoDB" id="517998at2"/>
<dbReference type="PROSITE" id="PS50104">
    <property type="entry name" value="TIR"/>
    <property type="match status" value="1"/>
</dbReference>
<dbReference type="Pfam" id="PF13676">
    <property type="entry name" value="TIR_2"/>
    <property type="match status" value="1"/>
</dbReference>
<feature type="domain" description="TIR" evidence="1">
    <location>
        <begin position="3"/>
        <end position="138"/>
    </location>
</feature>
<accession>A0A1Q2L573</accession>
<proteinExistence type="predicted"/>
<name>A0A1Q2L573_9BACL</name>
<evidence type="ECO:0000313" key="2">
    <source>
        <dbReference type="EMBL" id="AQQ55566.1"/>
    </source>
</evidence>
<keyword evidence="3" id="KW-1185">Reference proteome</keyword>
<evidence type="ECO:0000313" key="3">
    <source>
        <dbReference type="Proteomes" id="UP000188184"/>
    </source>
</evidence>
<protein>
    <recommendedName>
        <fullName evidence="1">TIR domain-containing protein</fullName>
    </recommendedName>
</protein>
<reference evidence="2 3" key="1">
    <citation type="submission" date="2017-02" db="EMBL/GenBank/DDBJ databases">
        <title>The complete genomic sequence of a novel cold adapted crude oil-degrading bacterium Planococcus qaidamina Y42.</title>
        <authorList>
            <person name="Yang R."/>
        </authorList>
    </citation>
    <scope>NUCLEOTIDE SEQUENCE [LARGE SCALE GENOMIC DNA]</scope>
    <source>
        <strain evidence="2 3">Y42</strain>
        <plasmid evidence="2 3">unnamed2</plasmid>
    </source>
</reference>
<organism evidence="2 3">
    <name type="scientific">Planococcus lenghuensis</name>
    <dbReference type="NCBI Taxonomy" id="2213202"/>
    <lineage>
        <taxon>Bacteria</taxon>
        <taxon>Bacillati</taxon>
        <taxon>Bacillota</taxon>
        <taxon>Bacilli</taxon>
        <taxon>Bacillales</taxon>
        <taxon>Caryophanaceae</taxon>
        <taxon>Planococcus</taxon>
    </lineage>
</organism>
<gene>
    <name evidence="2" type="ORF">B0X71_20550</name>
</gene>
<dbReference type="Gene3D" id="3.40.50.10140">
    <property type="entry name" value="Toll/interleukin-1 receptor homology (TIR) domain"/>
    <property type="match status" value="1"/>
</dbReference>
<evidence type="ECO:0000259" key="1">
    <source>
        <dbReference type="PROSITE" id="PS50104"/>
    </source>
</evidence>
<dbReference type="Proteomes" id="UP000188184">
    <property type="component" value="Plasmid unnamed2"/>
</dbReference>
<dbReference type="AlphaFoldDB" id="A0A1Q2L573"/>
<dbReference type="GO" id="GO:0007165">
    <property type="term" value="P:signal transduction"/>
    <property type="evidence" value="ECO:0007669"/>
    <property type="project" value="InterPro"/>
</dbReference>
<geneLocation type="plasmid" evidence="2 3">
    <name>unnamed2</name>
</geneLocation>
<dbReference type="InterPro" id="IPR035897">
    <property type="entry name" value="Toll_tir_struct_dom_sf"/>
</dbReference>
<dbReference type="KEGG" id="pmar:B0X71_20550"/>
<dbReference type="InterPro" id="IPR000157">
    <property type="entry name" value="TIR_dom"/>
</dbReference>
<dbReference type="RefSeq" id="WP_077591405.1">
    <property type="nucleotide sequence ID" value="NZ_CP019642.1"/>
</dbReference>
<dbReference type="EMBL" id="CP019642">
    <property type="protein sequence ID" value="AQQ55566.1"/>
    <property type="molecule type" value="Genomic_DNA"/>
</dbReference>
<dbReference type="SUPFAM" id="SSF52200">
    <property type="entry name" value="Toll/Interleukin receptor TIR domain"/>
    <property type="match status" value="1"/>
</dbReference>